<protein>
    <submittedName>
        <fullName evidence="1">MFS transporter</fullName>
    </submittedName>
</protein>
<dbReference type="RefSeq" id="WP_094397542.1">
    <property type="nucleotide sequence ID" value="NZ_CP016893.1"/>
</dbReference>
<gene>
    <name evidence="1" type="ORF">Thert_02143</name>
</gene>
<dbReference type="InterPro" id="IPR024747">
    <property type="entry name" value="Pyridox_Oxase-rel"/>
</dbReference>
<dbReference type="Proteomes" id="UP000214975">
    <property type="component" value="Chromosome"/>
</dbReference>
<dbReference type="EMBL" id="CP016893">
    <property type="protein sequence ID" value="AST58080.1"/>
    <property type="molecule type" value="Genomic_DNA"/>
</dbReference>
<dbReference type="SUPFAM" id="SSF50475">
    <property type="entry name" value="FMN-binding split barrel"/>
    <property type="match status" value="1"/>
</dbReference>
<organism evidence="1 2">
    <name type="scientific">Thermoanaerobacterium thermosaccharolyticum</name>
    <name type="common">Clostridium thermosaccharolyticum</name>
    <dbReference type="NCBI Taxonomy" id="1517"/>
    <lineage>
        <taxon>Bacteria</taxon>
        <taxon>Bacillati</taxon>
        <taxon>Bacillota</taxon>
        <taxon>Clostridia</taxon>
        <taxon>Thermoanaerobacterales</taxon>
        <taxon>Thermoanaerobacteraceae</taxon>
        <taxon>Thermoanaerobacterium</taxon>
    </lineage>
</organism>
<name>A0A223I027_THETR</name>
<dbReference type="PANTHER" id="PTHR34071:SF2">
    <property type="entry name" value="FLAVIN-NUCLEOTIDE-BINDING PROTEIN"/>
    <property type="match status" value="1"/>
</dbReference>
<reference evidence="1 2" key="1">
    <citation type="submission" date="2016-08" db="EMBL/GenBank/DDBJ databases">
        <title>A novel genetic cassette of butanologenic Thermoanaerobacterium thermosaccharolyticum that directly convert cellulose to butanol.</title>
        <authorList>
            <person name="Li T."/>
            <person name="He J."/>
        </authorList>
    </citation>
    <scope>NUCLEOTIDE SEQUENCE [LARGE SCALE GENOMIC DNA]</scope>
    <source>
        <strain evidence="1 2">TG57</strain>
    </source>
</reference>
<dbReference type="AlphaFoldDB" id="A0A223I027"/>
<dbReference type="PANTHER" id="PTHR34071">
    <property type="entry name" value="5-NITROIMIDAZOLE ANTIBIOTICS RESISTANCE PROTEIN, NIMA-FAMILY-RELATED PROTEIN-RELATED"/>
    <property type="match status" value="1"/>
</dbReference>
<dbReference type="Gene3D" id="2.30.110.10">
    <property type="entry name" value="Electron Transport, Fmn-binding Protein, Chain A"/>
    <property type="match status" value="1"/>
</dbReference>
<dbReference type="InterPro" id="IPR012349">
    <property type="entry name" value="Split_barrel_FMN-bd"/>
</dbReference>
<proteinExistence type="predicted"/>
<sequence length="154" mass="17609">MFRELRRQDRKMDNNEIIEVLKKCQYGVLSTVGIDGYAYGVPLGYVYLNNSIYFHCATVGHKLDNIRNNDKVSFCIVGEVDPVPEKFTTKYKSVILFGKASEVNDDEKYSALIAILEKYAGQYMDKGKEYIKNAGEKVKVIKISIDYIEGKTNR</sequence>
<accession>A0A223I027</accession>
<evidence type="ECO:0000313" key="2">
    <source>
        <dbReference type="Proteomes" id="UP000214975"/>
    </source>
</evidence>
<evidence type="ECO:0000313" key="1">
    <source>
        <dbReference type="EMBL" id="AST58080.1"/>
    </source>
</evidence>
<dbReference type="Pfam" id="PF12900">
    <property type="entry name" value="Pyridox_ox_2"/>
    <property type="match status" value="1"/>
</dbReference>